<dbReference type="PANTHER" id="PTHR10953:SF102">
    <property type="entry name" value="ADENYLYLTRANSFERASE AND SULFURTRANSFERASE MOCS3"/>
    <property type="match status" value="1"/>
</dbReference>
<evidence type="ECO:0000256" key="1">
    <source>
        <dbReference type="ARBA" id="ARBA00009919"/>
    </source>
</evidence>
<evidence type="ECO:0000256" key="3">
    <source>
        <dbReference type="ARBA" id="ARBA00022741"/>
    </source>
</evidence>
<dbReference type="Proteomes" id="UP000246278">
    <property type="component" value="Unassembled WGS sequence"/>
</dbReference>
<organism evidence="14 15">
    <name type="scientific">Prosthecochloris marina</name>
    <dbReference type="NCBI Taxonomy" id="2017681"/>
    <lineage>
        <taxon>Bacteria</taxon>
        <taxon>Pseudomonadati</taxon>
        <taxon>Chlorobiota</taxon>
        <taxon>Chlorobiia</taxon>
        <taxon>Chlorobiales</taxon>
        <taxon>Chlorobiaceae</taxon>
        <taxon>Prosthecochloris</taxon>
    </lineage>
</organism>
<comment type="caution">
    <text evidence="14">The sequence shown here is derived from an EMBL/GenBank/DDBJ whole genome shotgun (WGS) entry which is preliminary data.</text>
</comment>
<evidence type="ECO:0000256" key="6">
    <source>
        <dbReference type="ARBA" id="ARBA00055169"/>
    </source>
</evidence>
<dbReference type="InterPro" id="IPR045886">
    <property type="entry name" value="ThiF/MoeB/HesA"/>
</dbReference>
<dbReference type="Gene3D" id="3.40.50.720">
    <property type="entry name" value="NAD(P)-binding Rossmann-like Domain"/>
    <property type="match status" value="1"/>
</dbReference>
<dbReference type="OrthoDB" id="9804286at2"/>
<reference evidence="15" key="1">
    <citation type="submission" date="2017-10" db="EMBL/GenBank/DDBJ databases">
        <authorList>
            <person name="Gaisin V.A."/>
            <person name="Rysina M.S."/>
            <person name="Grouzdev D.S."/>
        </authorList>
    </citation>
    <scope>NUCLEOTIDE SEQUENCE [LARGE SCALE GENOMIC DNA]</scope>
    <source>
        <strain evidence="15">V1</strain>
    </source>
</reference>
<evidence type="ECO:0000256" key="5">
    <source>
        <dbReference type="ARBA" id="ARBA00052218"/>
    </source>
</evidence>
<dbReference type="InterPro" id="IPR000594">
    <property type="entry name" value="ThiF_NAD_FAD-bd"/>
</dbReference>
<comment type="similarity">
    <text evidence="1">Belongs to the HesA/MoeB/ThiF family.</text>
</comment>
<evidence type="ECO:0000256" key="9">
    <source>
        <dbReference type="ARBA" id="ARBA00073635"/>
    </source>
</evidence>
<dbReference type="EC" id="2.7.7.80" evidence="8"/>
<dbReference type="EMBL" id="PDNZ01000004">
    <property type="protein sequence ID" value="PWW82230.1"/>
    <property type="molecule type" value="Genomic_DNA"/>
</dbReference>
<evidence type="ECO:0000256" key="2">
    <source>
        <dbReference type="ARBA" id="ARBA00022679"/>
    </source>
</evidence>
<dbReference type="Pfam" id="PF00899">
    <property type="entry name" value="ThiF"/>
    <property type="match status" value="1"/>
</dbReference>
<comment type="subunit">
    <text evidence="7">Homodimer. Forms a stable heterotetrameric complex of 2 MoeB and 2 MoaD during adenylation of MoaD.</text>
</comment>
<dbReference type="NCBIfam" id="NF004281">
    <property type="entry name" value="PRK05690.1"/>
    <property type="match status" value="1"/>
</dbReference>
<evidence type="ECO:0000256" key="11">
    <source>
        <dbReference type="ARBA" id="ARBA00075328"/>
    </source>
</evidence>
<evidence type="ECO:0000259" key="13">
    <source>
        <dbReference type="Pfam" id="PF00899"/>
    </source>
</evidence>
<dbReference type="GO" id="GO:0008641">
    <property type="term" value="F:ubiquitin-like modifier activating enzyme activity"/>
    <property type="evidence" value="ECO:0007669"/>
    <property type="project" value="InterPro"/>
</dbReference>
<gene>
    <name evidence="14" type="ORF">CR164_07645</name>
</gene>
<dbReference type="SUPFAM" id="SSF69572">
    <property type="entry name" value="Activating enzymes of the ubiquitin-like proteins"/>
    <property type="match status" value="1"/>
</dbReference>
<evidence type="ECO:0000256" key="8">
    <source>
        <dbReference type="ARBA" id="ARBA00066884"/>
    </source>
</evidence>
<evidence type="ECO:0000256" key="10">
    <source>
        <dbReference type="ARBA" id="ARBA00075110"/>
    </source>
</evidence>
<keyword evidence="3" id="KW-0547">Nucleotide-binding</keyword>
<feature type="domain" description="THIF-type NAD/FAD binding fold" evidence="13">
    <location>
        <begin position="11"/>
        <end position="245"/>
    </location>
</feature>
<dbReference type="InterPro" id="IPR035985">
    <property type="entry name" value="Ubiquitin-activating_enz"/>
</dbReference>
<evidence type="ECO:0000313" key="15">
    <source>
        <dbReference type="Proteomes" id="UP000246278"/>
    </source>
</evidence>
<accession>A0A317T7G2</accession>
<dbReference type="GO" id="GO:0008146">
    <property type="term" value="F:sulfotransferase activity"/>
    <property type="evidence" value="ECO:0007669"/>
    <property type="project" value="TreeGrafter"/>
</dbReference>
<protein>
    <recommendedName>
        <fullName evidence="9">Molybdopterin-synthase adenylyltransferase</fullName>
        <ecNumber evidence="8">2.7.7.80</ecNumber>
    </recommendedName>
    <alternativeName>
        <fullName evidence="12">MoaD protein adenylase</fullName>
    </alternativeName>
    <alternativeName>
        <fullName evidence="10">Molybdopterin-converting factor subunit 1 adenylase</fullName>
    </alternativeName>
    <alternativeName>
        <fullName evidence="11">Sulfur carrier protein MoaD adenylyltransferase</fullName>
    </alternativeName>
</protein>
<sequence>MDFTQLQLERYSRHILLDNVGVEGQQKLLNSKVMIIGAGGLGAPAAMYCAAAGIGRIGIVDADVVEVSNLQRQIIHFTADVGSSKVSSAKEKMEAINPDVEVESIKTFVNASNIEEIIEGYDFVIDGTDSFATKFLINDACVMKGIPFSHGGILRFNGQTMTVLPKQSACYRCVFHKPPPKNMIPTCSEAGVLGAVAGMLGTIQAAEALKFITGAGDILADALMTFDALPMNFRKVALRRNPKCAVCSENPSITELRDEEQQVCDLR</sequence>
<keyword evidence="2 14" id="KW-0808">Transferase</keyword>
<dbReference type="GO" id="GO:0005524">
    <property type="term" value="F:ATP binding"/>
    <property type="evidence" value="ECO:0007669"/>
    <property type="project" value="UniProtKB-KW"/>
</dbReference>
<comment type="function">
    <text evidence="6">Catalyzes the adenylation by ATP of the carboxyl group of the C-terminal glycine of sulfur carrier protein MoaD.</text>
</comment>
<proteinExistence type="inferred from homology"/>
<dbReference type="GO" id="GO:0061605">
    <property type="term" value="F:molybdopterin-synthase adenylyltransferase activity"/>
    <property type="evidence" value="ECO:0007669"/>
    <property type="project" value="UniProtKB-EC"/>
</dbReference>
<evidence type="ECO:0000256" key="12">
    <source>
        <dbReference type="ARBA" id="ARBA00078531"/>
    </source>
</evidence>
<name>A0A317T7G2_9CHLB</name>
<dbReference type="GO" id="GO:0004792">
    <property type="term" value="F:thiosulfate-cyanide sulfurtransferase activity"/>
    <property type="evidence" value="ECO:0007669"/>
    <property type="project" value="TreeGrafter"/>
</dbReference>
<evidence type="ECO:0000313" key="14">
    <source>
        <dbReference type="EMBL" id="PWW82230.1"/>
    </source>
</evidence>
<dbReference type="GO" id="GO:0005829">
    <property type="term" value="C:cytosol"/>
    <property type="evidence" value="ECO:0007669"/>
    <property type="project" value="TreeGrafter"/>
</dbReference>
<dbReference type="CDD" id="cd00757">
    <property type="entry name" value="ThiF_MoeB_HesA_family"/>
    <property type="match status" value="1"/>
</dbReference>
<keyword evidence="14" id="KW-0548">Nucleotidyltransferase</keyword>
<keyword evidence="15" id="KW-1185">Reference proteome</keyword>
<dbReference type="PANTHER" id="PTHR10953">
    <property type="entry name" value="UBIQUITIN-ACTIVATING ENZYME E1"/>
    <property type="match status" value="1"/>
</dbReference>
<dbReference type="FunFam" id="3.40.50.720:FF:000033">
    <property type="entry name" value="Adenylyltransferase and sulfurtransferase MOCS3"/>
    <property type="match status" value="1"/>
</dbReference>
<dbReference type="AlphaFoldDB" id="A0A317T7G2"/>
<evidence type="ECO:0000256" key="7">
    <source>
        <dbReference type="ARBA" id="ARBA00063809"/>
    </source>
</evidence>
<keyword evidence="4" id="KW-0067">ATP-binding</keyword>
<evidence type="ECO:0000256" key="4">
    <source>
        <dbReference type="ARBA" id="ARBA00022840"/>
    </source>
</evidence>
<comment type="catalytic activity">
    <reaction evidence="5">
        <text>[molybdopterin-synthase sulfur-carrier protein]-C-terminal Gly-Gly + ATP + H(+) = [molybdopterin-synthase sulfur-carrier protein]-C-terminal Gly-Gly-AMP + diphosphate</text>
        <dbReference type="Rhea" id="RHEA:43616"/>
        <dbReference type="Rhea" id="RHEA-COMP:12159"/>
        <dbReference type="Rhea" id="RHEA-COMP:12202"/>
        <dbReference type="ChEBI" id="CHEBI:15378"/>
        <dbReference type="ChEBI" id="CHEBI:30616"/>
        <dbReference type="ChEBI" id="CHEBI:33019"/>
        <dbReference type="ChEBI" id="CHEBI:90618"/>
        <dbReference type="ChEBI" id="CHEBI:90778"/>
        <dbReference type="EC" id="2.7.7.80"/>
    </reaction>
</comment>